<dbReference type="OrthoDB" id="419768at2759"/>
<sequence length="141" mass="16036">MSGLLELSLVDAKGLESTDIFGKMDPYVLIEYKDQKLKSKVAKGQGNNPVWNEKFTLWAQYPEEDDQYNLILRIMDKDKFCKDDFVGEVRIAMKEMVRIGINEGTVDTQPRTYNVVNSKGASSGELQVRLALTRKSLQGRE</sequence>
<dbReference type="Gene3D" id="2.60.40.150">
    <property type="entry name" value="C2 domain"/>
    <property type="match status" value="1"/>
</dbReference>
<dbReference type="SMART" id="SM00239">
    <property type="entry name" value="C2"/>
    <property type="match status" value="1"/>
</dbReference>
<dbReference type="EMBL" id="JACGCM010000452">
    <property type="protein sequence ID" value="KAF6171864.1"/>
    <property type="molecule type" value="Genomic_DNA"/>
</dbReference>
<evidence type="ECO:0000313" key="4">
    <source>
        <dbReference type="EMBL" id="KAF6171864.1"/>
    </source>
</evidence>
<evidence type="ECO:0000313" key="5">
    <source>
        <dbReference type="Proteomes" id="UP000541444"/>
    </source>
</evidence>
<comment type="caution">
    <text evidence="4">The sequence shown here is derived from an EMBL/GenBank/DDBJ whole genome shotgun (WGS) entry which is preliminary data.</text>
</comment>
<evidence type="ECO:0000256" key="1">
    <source>
        <dbReference type="ARBA" id="ARBA00022723"/>
    </source>
</evidence>
<dbReference type="Proteomes" id="UP000541444">
    <property type="component" value="Unassembled WGS sequence"/>
</dbReference>
<dbReference type="InterPro" id="IPR035892">
    <property type="entry name" value="C2_domain_sf"/>
</dbReference>
<dbReference type="InterPro" id="IPR000008">
    <property type="entry name" value="C2_dom"/>
</dbReference>
<dbReference type="GO" id="GO:0046872">
    <property type="term" value="F:metal ion binding"/>
    <property type="evidence" value="ECO:0007669"/>
    <property type="project" value="UniProtKB-KW"/>
</dbReference>
<gene>
    <name evidence="4" type="ORF">GIB67_011761</name>
</gene>
<protein>
    <recommendedName>
        <fullName evidence="3">C2 domain-containing protein</fullName>
    </recommendedName>
</protein>
<organism evidence="4 5">
    <name type="scientific">Kingdonia uniflora</name>
    <dbReference type="NCBI Taxonomy" id="39325"/>
    <lineage>
        <taxon>Eukaryota</taxon>
        <taxon>Viridiplantae</taxon>
        <taxon>Streptophyta</taxon>
        <taxon>Embryophyta</taxon>
        <taxon>Tracheophyta</taxon>
        <taxon>Spermatophyta</taxon>
        <taxon>Magnoliopsida</taxon>
        <taxon>Ranunculales</taxon>
        <taxon>Circaeasteraceae</taxon>
        <taxon>Kingdonia</taxon>
    </lineage>
</organism>
<reference evidence="4 5" key="1">
    <citation type="journal article" date="2020" name="IScience">
        <title>Genome Sequencing of the Endangered Kingdonia uniflora (Circaeasteraceae, Ranunculales) Reveals Potential Mechanisms of Evolutionary Specialization.</title>
        <authorList>
            <person name="Sun Y."/>
            <person name="Deng T."/>
            <person name="Zhang A."/>
            <person name="Moore M.J."/>
            <person name="Landis J.B."/>
            <person name="Lin N."/>
            <person name="Zhang H."/>
            <person name="Zhang X."/>
            <person name="Huang J."/>
            <person name="Zhang X."/>
            <person name="Sun H."/>
            <person name="Wang H."/>
        </authorList>
    </citation>
    <scope>NUCLEOTIDE SEQUENCE [LARGE SCALE GENOMIC DNA]</scope>
    <source>
        <strain evidence="4">TB1705</strain>
        <tissue evidence="4">Leaf</tissue>
    </source>
</reference>
<keyword evidence="5" id="KW-1185">Reference proteome</keyword>
<keyword evidence="1" id="KW-0479">Metal-binding</keyword>
<dbReference type="AlphaFoldDB" id="A0A7J7NY49"/>
<evidence type="ECO:0000259" key="3">
    <source>
        <dbReference type="PROSITE" id="PS50004"/>
    </source>
</evidence>
<dbReference type="SUPFAM" id="SSF49562">
    <property type="entry name" value="C2 domain (Calcium/lipid-binding domain, CaLB)"/>
    <property type="match status" value="1"/>
</dbReference>
<name>A0A7J7NY49_9MAGN</name>
<dbReference type="PROSITE" id="PS50004">
    <property type="entry name" value="C2"/>
    <property type="match status" value="1"/>
</dbReference>
<dbReference type="Pfam" id="PF00168">
    <property type="entry name" value="C2"/>
    <property type="match status" value="1"/>
</dbReference>
<keyword evidence="2" id="KW-0106">Calcium</keyword>
<feature type="domain" description="C2" evidence="3">
    <location>
        <begin position="1"/>
        <end position="106"/>
    </location>
</feature>
<evidence type="ECO:0000256" key="2">
    <source>
        <dbReference type="ARBA" id="ARBA00022837"/>
    </source>
</evidence>
<dbReference type="PANTHER" id="PTHR46502">
    <property type="entry name" value="C2 DOMAIN-CONTAINING"/>
    <property type="match status" value="1"/>
</dbReference>
<dbReference type="PANTHER" id="PTHR46502:SF15">
    <property type="entry name" value="16 KDA PHLOEM PROTEIN 1"/>
    <property type="match status" value="1"/>
</dbReference>
<proteinExistence type="predicted"/>
<accession>A0A7J7NY49</accession>